<protein>
    <submittedName>
        <fullName evidence="1">Uncharacterized protein</fullName>
    </submittedName>
</protein>
<evidence type="ECO:0000313" key="1">
    <source>
        <dbReference type="EMBL" id="GAH32063.1"/>
    </source>
</evidence>
<gene>
    <name evidence="1" type="ORF">S03H2_19699</name>
</gene>
<dbReference type="AlphaFoldDB" id="X1GGC8"/>
<organism evidence="1">
    <name type="scientific">marine sediment metagenome</name>
    <dbReference type="NCBI Taxonomy" id="412755"/>
    <lineage>
        <taxon>unclassified sequences</taxon>
        <taxon>metagenomes</taxon>
        <taxon>ecological metagenomes</taxon>
    </lineage>
</organism>
<sequence>MARVKLPCMSMEAHGKVGGVLVFATNRWGQYVKIMTPPRYPNTEAQKKVKHAYGQVGQYWRTLTPEQKETFHSEYRLTLPNFKRRVGLFQDLG</sequence>
<accession>X1GGC8</accession>
<reference evidence="1" key="1">
    <citation type="journal article" date="2014" name="Front. Microbiol.">
        <title>High frequency of phylogenetically diverse reductive dehalogenase-homologous genes in deep subseafloor sedimentary metagenomes.</title>
        <authorList>
            <person name="Kawai M."/>
            <person name="Futagami T."/>
            <person name="Toyoda A."/>
            <person name="Takaki Y."/>
            <person name="Nishi S."/>
            <person name="Hori S."/>
            <person name="Arai W."/>
            <person name="Tsubouchi T."/>
            <person name="Morono Y."/>
            <person name="Uchiyama I."/>
            <person name="Ito T."/>
            <person name="Fujiyama A."/>
            <person name="Inagaki F."/>
            <person name="Takami H."/>
        </authorList>
    </citation>
    <scope>NUCLEOTIDE SEQUENCE</scope>
    <source>
        <strain evidence="1">Expedition CK06-06</strain>
    </source>
</reference>
<comment type="caution">
    <text evidence="1">The sequence shown here is derived from an EMBL/GenBank/DDBJ whole genome shotgun (WGS) entry which is preliminary data.</text>
</comment>
<proteinExistence type="predicted"/>
<dbReference type="EMBL" id="BARU01010315">
    <property type="protein sequence ID" value="GAH32063.1"/>
    <property type="molecule type" value="Genomic_DNA"/>
</dbReference>
<name>X1GGC8_9ZZZZ</name>